<sequence length="119" mass="13983">MSGKKSVKRKTPKKIKIGYSDFKLIPRSNHWGKRNKAFGECAPDQAKIQFDSTQKRSELVNTIIHETLHGIVYMFDINFRTMRDEETVVRKMANGIHTVFRDNPHFIEWIMQNSTLEDE</sequence>
<name>A0A6J5M4Q4_9CAUD</name>
<reference evidence="1" key="1">
    <citation type="submission" date="2020-04" db="EMBL/GenBank/DDBJ databases">
        <authorList>
            <person name="Chiriac C."/>
            <person name="Salcher M."/>
            <person name="Ghai R."/>
            <person name="Kavagutti S V."/>
        </authorList>
    </citation>
    <scope>NUCLEOTIDE SEQUENCE</scope>
</reference>
<accession>A0A6J5M4Q4</accession>
<organism evidence="1">
    <name type="scientific">uncultured Caudovirales phage</name>
    <dbReference type="NCBI Taxonomy" id="2100421"/>
    <lineage>
        <taxon>Viruses</taxon>
        <taxon>Duplodnaviria</taxon>
        <taxon>Heunggongvirae</taxon>
        <taxon>Uroviricota</taxon>
        <taxon>Caudoviricetes</taxon>
        <taxon>Peduoviridae</taxon>
        <taxon>Maltschvirus</taxon>
        <taxon>Maltschvirus maltsch</taxon>
    </lineage>
</organism>
<protein>
    <recommendedName>
        <fullName evidence="2">SprT-like domain-containing protein</fullName>
    </recommendedName>
</protein>
<proteinExistence type="predicted"/>
<evidence type="ECO:0008006" key="2">
    <source>
        <dbReference type="Google" id="ProtNLM"/>
    </source>
</evidence>
<gene>
    <name evidence="1" type="ORF">UFOVP410_21</name>
</gene>
<dbReference type="EMBL" id="LR796388">
    <property type="protein sequence ID" value="CAB4141182.1"/>
    <property type="molecule type" value="Genomic_DNA"/>
</dbReference>
<evidence type="ECO:0000313" key="1">
    <source>
        <dbReference type="EMBL" id="CAB4141182.1"/>
    </source>
</evidence>